<dbReference type="Proteomes" id="UP000594220">
    <property type="component" value="Unplaced"/>
</dbReference>
<dbReference type="GO" id="GO:0005840">
    <property type="term" value="C:ribosome"/>
    <property type="evidence" value="ECO:0007669"/>
    <property type="project" value="UniProtKB-KW"/>
</dbReference>
<keyword evidence="5" id="KW-1133">Transmembrane helix</keyword>
<evidence type="ECO:0000256" key="2">
    <source>
        <dbReference type="ARBA" id="ARBA00022980"/>
    </source>
</evidence>
<dbReference type="Pfam" id="PF00833">
    <property type="entry name" value="Ribosomal_S17e"/>
    <property type="match status" value="1"/>
</dbReference>
<proteinExistence type="inferred from homology"/>
<evidence type="ECO:0000313" key="6">
    <source>
        <dbReference type="Ensembl" id="ENSCPRP00005019116.1"/>
    </source>
</evidence>
<dbReference type="GO" id="GO:0006412">
    <property type="term" value="P:translation"/>
    <property type="evidence" value="ECO:0007669"/>
    <property type="project" value="InterPro"/>
</dbReference>
<comment type="similarity">
    <text evidence="1">Belongs to the eukaryotic ribosomal protein eS17 family.</text>
</comment>
<feature type="compositionally biased region" description="Basic and acidic residues" evidence="4">
    <location>
        <begin position="69"/>
        <end position="84"/>
    </location>
</feature>
<keyword evidence="2" id="KW-0689">Ribosomal protein</keyword>
<keyword evidence="3" id="KW-0687">Ribonucleoprotein</keyword>
<keyword evidence="7" id="KW-1185">Reference proteome</keyword>
<dbReference type="InterPro" id="IPR036401">
    <property type="entry name" value="Ribosomal_eS17_sf"/>
</dbReference>
<evidence type="ECO:0000256" key="5">
    <source>
        <dbReference type="SAM" id="Phobius"/>
    </source>
</evidence>
<protein>
    <submittedName>
        <fullName evidence="6">Uncharacterized protein</fullName>
    </submittedName>
</protein>
<dbReference type="PANTHER" id="PTHR10732">
    <property type="entry name" value="40S RIBOSOMAL PROTEIN S17"/>
    <property type="match status" value="1"/>
</dbReference>
<dbReference type="SUPFAM" id="SSF116820">
    <property type="entry name" value="Rps17e-like"/>
    <property type="match status" value="1"/>
</dbReference>
<keyword evidence="5" id="KW-0812">Transmembrane</keyword>
<evidence type="ECO:0000256" key="1">
    <source>
        <dbReference type="ARBA" id="ARBA00010444"/>
    </source>
</evidence>
<evidence type="ECO:0000256" key="3">
    <source>
        <dbReference type="ARBA" id="ARBA00023274"/>
    </source>
</evidence>
<reference evidence="6" key="2">
    <citation type="submission" date="2025-09" db="UniProtKB">
        <authorList>
            <consortium name="Ensembl"/>
        </authorList>
    </citation>
    <scope>IDENTIFICATION</scope>
</reference>
<accession>A0A7M4F3I7</accession>
<dbReference type="Ensembl" id="ENSCPRT00005022376.1">
    <property type="protein sequence ID" value="ENSCPRP00005019116.1"/>
    <property type="gene ID" value="ENSCPRG00005013373.1"/>
</dbReference>
<evidence type="ECO:0000313" key="7">
    <source>
        <dbReference type="Proteomes" id="UP000594220"/>
    </source>
</evidence>
<keyword evidence="5" id="KW-0472">Membrane</keyword>
<feature type="transmembrane region" description="Helical" evidence="5">
    <location>
        <begin position="101"/>
        <end position="124"/>
    </location>
</feature>
<dbReference type="AlphaFoldDB" id="A0A7M4F3I7"/>
<dbReference type="Gene3D" id="1.10.60.20">
    <property type="entry name" value="Ribosomal protein S17e-like"/>
    <property type="match status" value="1"/>
</dbReference>
<evidence type="ECO:0000256" key="4">
    <source>
        <dbReference type="SAM" id="MobiDB-lite"/>
    </source>
</evidence>
<feature type="region of interest" description="Disordered" evidence="4">
    <location>
        <begin position="60"/>
        <end position="84"/>
    </location>
</feature>
<reference evidence="6" key="1">
    <citation type="submission" date="2025-08" db="UniProtKB">
        <authorList>
            <consortium name="Ensembl"/>
        </authorList>
    </citation>
    <scope>IDENTIFICATION</scope>
</reference>
<sequence>CGKIRTARTMQEDAWVIVEKCYIWVKKNLHMNKQVCSIPSKNMHNMIAGYVPSNETYSEGPVGGISIKQQEERREGERERERGGYQHNQASKYHKELCKSAVVLSLFPISTLIIALLEVSNYYFHQSLEMMLAMGAVERALYGKTECPLRKLEHMFINCLNHQTSGSRMKLLQNICMQKLGS</sequence>
<dbReference type="PANTHER" id="PTHR10732:SF14">
    <property type="entry name" value="SMALL RIBOSOMAL SUBUNIT PROTEIN ES17"/>
    <property type="match status" value="1"/>
</dbReference>
<dbReference type="GO" id="GO:1990904">
    <property type="term" value="C:ribonucleoprotein complex"/>
    <property type="evidence" value="ECO:0007669"/>
    <property type="project" value="UniProtKB-KW"/>
</dbReference>
<name>A0A7M4F3I7_CROPO</name>
<dbReference type="GO" id="GO:0003735">
    <property type="term" value="F:structural constituent of ribosome"/>
    <property type="evidence" value="ECO:0007669"/>
    <property type="project" value="InterPro"/>
</dbReference>
<organism evidence="6 7">
    <name type="scientific">Crocodylus porosus</name>
    <name type="common">Saltwater crocodile</name>
    <name type="synonym">Estuarine crocodile</name>
    <dbReference type="NCBI Taxonomy" id="8502"/>
    <lineage>
        <taxon>Eukaryota</taxon>
        <taxon>Metazoa</taxon>
        <taxon>Chordata</taxon>
        <taxon>Craniata</taxon>
        <taxon>Vertebrata</taxon>
        <taxon>Euteleostomi</taxon>
        <taxon>Archelosauria</taxon>
        <taxon>Archosauria</taxon>
        <taxon>Crocodylia</taxon>
        <taxon>Longirostres</taxon>
        <taxon>Crocodylidae</taxon>
        <taxon>Crocodylus</taxon>
    </lineage>
</organism>
<dbReference type="InterPro" id="IPR001210">
    <property type="entry name" value="Ribosomal_eS17"/>
</dbReference>